<dbReference type="Proteomes" id="UP000011087">
    <property type="component" value="Unassembled WGS sequence"/>
</dbReference>
<name>L1K1H3_GUITC</name>
<evidence type="ECO:0000313" key="3">
    <source>
        <dbReference type="Proteomes" id="UP000011087"/>
    </source>
</evidence>
<dbReference type="RefSeq" id="XP_005841437.1">
    <property type="nucleotide sequence ID" value="XM_005841380.1"/>
</dbReference>
<dbReference type="GeneID" id="17310978"/>
<dbReference type="AlphaFoldDB" id="L1K1H3"/>
<reference evidence="3" key="2">
    <citation type="submission" date="2012-11" db="EMBL/GenBank/DDBJ databases">
        <authorList>
            <person name="Kuo A."/>
            <person name="Curtis B.A."/>
            <person name="Tanifuji G."/>
            <person name="Burki F."/>
            <person name="Gruber A."/>
            <person name="Irimia M."/>
            <person name="Maruyama S."/>
            <person name="Arias M.C."/>
            <person name="Ball S.G."/>
            <person name="Gile G.H."/>
            <person name="Hirakawa Y."/>
            <person name="Hopkins J.F."/>
            <person name="Rensing S.A."/>
            <person name="Schmutz J."/>
            <person name="Symeonidi A."/>
            <person name="Elias M."/>
            <person name="Eveleigh R.J."/>
            <person name="Herman E.K."/>
            <person name="Klute M.J."/>
            <person name="Nakayama T."/>
            <person name="Obornik M."/>
            <person name="Reyes-Prieto A."/>
            <person name="Armbrust E.V."/>
            <person name="Aves S.J."/>
            <person name="Beiko R.G."/>
            <person name="Coutinho P."/>
            <person name="Dacks J.B."/>
            <person name="Durnford D.G."/>
            <person name="Fast N.M."/>
            <person name="Green B.R."/>
            <person name="Grisdale C."/>
            <person name="Hempe F."/>
            <person name="Henrissat B."/>
            <person name="Hoppner M.P."/>
            <person name="Ishida K.-I."/>
            <person name="Kim E."/>
            <person name="Koreny L."/>
            <person name="Kroth P.G."/>
            <person name="Liu Y."/>
            <person name="Malik S.-B."/>
            <person name="Maier U.G."/>
            <person name="McRose D."/>
            <person name="Mock T."/>
            <person name="Neilson J.A."/>
            <person name="Onodera N.T."/>
            <person name="Poole A.M."/>
            <person name="Pritham E.J."/>
            <person name="Richards T.A."/>
            <person name="Rocap G."/>
            <person name="Roy S.W."/>
            <person name="Sarai C."/>
            <person name="Schaack S."/>
            <person name="Shirato S."/>
            <person name="Slamovits C.H."/>
            <person name="Spencer D.F."/>
            <person name="Suzuki S."/>
            <person name="Worden A.Z."/>
            <person name="Zauner S."/>
            <person name="Barry K."/>
            <person name="Bell C."/>
            <person name="Bharti A.K."/>
            <person name="Crow J.A."/>
            <person name="Grimwood J."/>
            <person name="Kramer R."/>
            <person name="Lindquist E."/>
            <person name="Lucas S."/>
            <person name="Salamov A."/>
            <person name="McFadden G.I."/>
            <person name="Lane C.E."/>
            <person name="Keeling P.J."/>
            <person name="Gray M.W."/>
            <person name="Grigoriev I.V."/>
            <person name="Archibald J.M."/>
        </authorList>
    </citation>
    <scope>NUCLEOTIDE SEQUENCE</scope>
    <source>
        <strain evidence="3">CCMP2712</strain>
    </source>
</reference>
<dbReference type="PaxDb" id="55529-EKX54457"/>
<evidence type="ECO:0000313" key="2">
    <source>
        <dbReference type="EnsemblProtists" id="EKX54457"/>
    </source>
</evidence>
<gene>
    <name evidence="1" type="ORF">GUITHDRAFT_132184</name>
</gene>
<protein>
    <submittedName>
        <fullName evidence="1 2">Uncharacterized protein</fullName>
    </submittedName>
</protein>
<dbReference type="KEGG" id="gtt:GUITHDRAFT_132184"/>
<sequence>MVTSDRCGRIWSEDTPQHEGTLDHSRDQIKQEYLQAQNHLFILAECCRDIAKGDVVVKPLKKNSSYIQGRCTFDGAQDFVTNNRHNWVILNGDHDRYIIEVGSYDRGKKEAL</sequence>
<proteinExistence type="predicted"/>
<keyword evidence="3" id="KW-1185">Reference proteome</keyword>
<accession>L1K1H3</accession>
<dbReference type="HOGENOM" id="CLU_2150675_0_0_1"/>
<reference evidence="1 3" key="1">
    <citation type="journal article" date="2012" name="Nature">
        <title>Algal genomes reveal evolutionary mosaicism and the fate of nucleomorphs.</title>
        <authorList>
            <consortium name="DOE Joint Genome Institute"/>
            <person name="Curtis B.A."/>
            <person name="Tanifuji G."/>
            <person name="Burki F."/>
            <person name="Gruber A."/>
            <person name="Irimia M."/>
            <person name="Maruyama S."/>
            <person name="Arias M.C."/>
            <person name="Ball S.G."/>
            <person name="Gile G.H."/>
            <person name="Hirakawa Y."/>
            <person name="Hopkins J.F."/>
            <person name="Kuo A."/>
            <person name="Rensing S.A."/>
            <person name="Schmutz J."/>
            <person name="Symeonidi A."/>
            <person name="Elias M."/>
            <person name="Eveleigh R.J."/>
            <person name="Herman E.K."/>
            <person name="Klute M.J."/>
            <person name="Nakayama T."/>
            <person name="Obornik M."/>
            <person name="Reyes-Prieto A."/>
            <person name="Armbrust E.V."/>
            <person name="Aves S.J."/>
            <person name="Beiko R.G."/>
            <person name="Coutinho P."/>
            <person name="Dacks J.B."/>
            <person name="Durnford D.G."/>
            <person name="Fast N.M."/>
            <person name="Green B.R."/>
            <person name="Grisdale C.J."/>
            <person name="Hempel F."/>
            <person name="Henrissat B."/>
            <person name="Hoppner M.P."/>
            <person name="Ishida K."/>
            <person name="Kim E."/>
            <person name="Koreny L."/>
            <person name="Kroth P.G."/>
            <person name="Liu Y."/>
            <person name="Malik S.B."/>
            <person name="Maier U.G."/>
            <person name="McRose D."/>
            <person name="Mock T."/>
            <person name="Neilson J.A."/>
            <person name="Onodera N.T."/>
            <person name="Poole A.M."/>
            <person name="Pritham E.J."/>
            <person name="Richards T.A."/>
            <person name="Rocap G."/>
            <person name="Roy S.W."/>
            <person name="Sarai C."/>
            <person name="Schaack S."/>
            <person name="Shirato S."/>
            <person name="Slamovits C.H."/>
            <person name="Spencer D.F."/>
            <person name="Suzuki S."/>
            <person name="Worden A.Z."/>
            <person name="Zauner S."/>
            <person name="Barry K."/>
            <person name="Bell C."/>
            <person name="Bharti A.K."/>
            <person name="Crow J.A."/>
            <person name="Grimwood J."/>
            <person name="Kramer R."/>
            <person name="Lindquist E."/>
            <person name="Lucas S."/>
            <person name="Salamov A."/>
            <person name="McFadden G.I."/>
            <person name="Lane C.E."/>
            <person name="Keeling P.J."/>
            <person name="Gray M.W."/>
            <person name="Grigoriev I.V."/>
            <person name="Archibald J.M."/>
        </authorList>
    </citation>
    <scope>NUCLEOTIDE SEQUENCE</scope>
    <source>
        <strain evidence="1 3">CCMP2712</strain>
    </source>
</reference>
<reference evidence="2" key="3">
    <citation type="submission" date="2015-06" db="UniProtKB">
        <authorList>
            <consortium name="EnsemblProtists"/>
        </authorList>
    </citation>
    <scope>IDENTIFICATION</scope>
</reference>
<dbReference type="EMBL" id="JH992967">
    <property type="protein sequence ID" value="EKX54457.1"/>
    <property type="molecule type" value="Genomic_DNA"/>
</dbReference>
<dbReference type="EnsemblProtists" id="EKX54457">
    <property type="protein sequence ID" value="EKX54457"/>
    <property type="gene ID" value="GUITHDRAFT_132184"/>
</dbReference>
<organism evidence="1">
    <name type="scientific">Guillardia theta (strain CCMP2712)</name>
    <name type="common">Cryptophyte</name>
    <dbReference type="NCBI Taxonomy" id="905079"/>
    <lineage>
        <taxon>Eukaryota</taxon>
        <taxon>Cryptophyceae</taxon>
        <taxon>Pyrenomonadales</taxon>
        <taxon>Geminigeraceae</taxon>
        <taxon>Guillardia</taxon>
    </lineage>
</organism>
<evidence type="ECO:0000313" key="1">
    <source>
        <dbReference type="EMBL" id="EKX54457.1"/>
    </source>
</evidence>